<gene>
    <name evidence="2" type="ORF">OZZ16_14065</name>
</gene>
<protein>
    <submittedName>
        <fullName evidence="2">Uncharacterized protein</fullName>
    </submittedName>
</protein>
<dbReference type="EMBL" id="JAPRBD010000032">
    <property type="protein sequence ID" value="MCZ0690997.1"/>
    <property type="molecule type" value="Genomic_DNA"/>
</dbReference>
<comment type="caution">
    <text evidence="2">The sequence shown here is derived from an EMBL/GenBank/DDBJ whole genome shotgun (WGS) entry which is preliminary data.</text>
</comment>
<evidence type="ECO:0000256" key="1">
    <source>
        <dbReference type="SAM" id="Phobius"/>
    </source>
</evidence>
<keyword evidence="1" id="KW-0472">Membrane</keyword>
<evidence type="ECO:0000313" key="3">
    <source>
        <dbReference type="Proteomes" id="UP001076974"/>
    </source>
</evidence>
<feature type="transmembrane region" description="Helical" evidence="1">
    <location>
        <begin position="87"/>
        <end position="107"/>
    </location>
</feature>
<sequence>MSSDFDEICLLFPEKFKLFCMRFKKTVTSGFLGKSEKPLMGYKLISSNYSFVDTTPADEAPERTFSLTEKYFRYCAYRRKKFFDSKLWPLIISIVASVITSLITTRLL</sequence>
<evidence type="ECO:0000313" key="2">
    <source>
        <dbReference type="EMBL" id="MCZ0690997.1"/>
    </source>
</evidence>
<name>A0AAJ1GF74_MEDGN</name>
<accession>A0AAJ1GF74</accession>
<dbReference type="AlphaFoldDB" id="A0AAJ1GF74"/>
<keyword evidence="1" id="KW-1133">Transmembrane helix</keyword>
<dbReference type="RefSeq" id="WP_054337051.1">
    <property type="nucleotide sequence ID" value="NZ_JAPRBD010000032.1"/>
</dbReference>
<dbReference type="Proteomes" id="UP001076974">
    <property type="component" value="Unassembled WGS sequence"/>
</dbReference>
<proteinExistence type="predicted"/>
<reference evidence="2" key="1">
    <citation type="submission" date="2022-11" db="EMBL/GenBank/DDBJ databases">
        <title>Temperate bacteriophages infecting mucin-degrading bacterium Ruminococcus gnavus from the human gut.</title>
        <authorList>
            <person name="Buttimer C."/>
        </authorList>
    </citation>
    <scope>NUCLEOTIDE SEQUENCE</scope>
    <source>
        <strain evidence="2">CCUG 52279</strain>
    </source>
</reference>
<keyword evidence="1" id="KW-0812">Transmembrane</keyword>
<organism evidence="2 3">
    <name type="scientific">Mediterraneibacter gnavus</name>
    <name type="common">Ruminococcus gnavus</name>
    <dbReference type="NCBI Taxonomy" id="33038"/>
    <lineage>
        <taxon>Bacteria</taxon>
        <taxon>Bacillati</taxon>
        <taxon>Bacillota</taxon>
        <taxon>Clostridia</taxon>
        <taxon>Lachnospirales</taxon>
        <taxon>Lachnospiraceae</taxon>
        <taxon>Mediterraneibacter</taxon>
    </lineage>
</organism>